<dbReference type="STRING" id="1003.SAMN04488541_102148"/>
<dbReference type="AlphaFoldDB" id="A0A1I2H2X1"/>
<keyword evidence="1" id="KW-0732">Signal</keyword>
<dbReference type="RefSeq" id="WP_091545832.1">
    <property type="nucleotide sequence ID" value="NZ_FONY01000021.1"/>
</dbReference>
<feature type="chain" id="PRO_5011687138" description="Peptidyl-prolyl cis-trans isomerase" evidence="1">
    <location>
        <begin position="24"/>
        <end position="291"/>
    </location>
</feature>
<evidence type="ECO:0000256" key="1">
    <source>
        <dbReference type="SAM" id="SignalP"/>
    </source>
</evidence>
<feature type="signal peptide" evidence="1">
    <location>
        <begin position="1"/>
        <end position="23"/>
    </location>
</feature>
<evidence type="ECO:0000313" key="3">
    <source>
        <dbReference type="Proteomes" id="UP000199513"/>
    </source>
</evidence>
<dbReference type="Proteomes" id="UP000199513">
    <property type="component" value="Unassembled WGS sequence"/>
</dbReference>
<dbReference type="OrthoDB" id="9785180at2"/>
<dbReference type="EMBL" id="FONY01000021">
    <property type="protein sequence ID" value="SFF23649.1"/>
    <property type="molecule type" value="Genomic_DNA"/>
</dbReference>
<protein>
    <recommendedName>
        <fullName evidence="4">Peptidyl-prolyl cis-trans isomerase</fullName>
    </recommendedName>
</protein>
<evidence type="ECO:0000313" key="2">
    <source>
        <dbReference type="EMBL" id="SFF23649.1"/>
    </source>
</evidence>
<proteinExistence type="predicted"/>
<gene>
    <name evidence="2" type="ORF">SAMN04488541_102148</name>
</gene>
<reference evidence="2 3" key="1">
    <citation type="submission" date="2016-10" db="EMBL/GenBank/DDBJ databases">
        <authorList>
            <person name="de Groot N.N."/>
        </authorList>
    </citation>
    <scope>NUCLEOTIDE SEQUENCE [LARGE SCALE GENOMIC DNA]</scope>
    <source>
        <strain>GEY</strain>
        <strain evidence="3">DSM 9560</strain>
    </source>
</reference>
<keyword evidence="3" id="KW-1185">Reference proteome</keyword>
<sequence>MEKVVYRLLFAFQLLACSVLLSACSLFGESQDDIGMKAVARVHNVYLYQKDLKNILEGSPNRKDSADVIQRYIDSWIKKQLLVHAAENNMEADMAEIERRVQEYKDQLLIYAYQKQYIEKNLDTLVTPAQIEAYYHANQRNFELKQNIVKGYYLKIPISAPKINEMRLWLRSNSNDVQEEIKNYPYAEVKLLSDTTWIDFEEMIANTPFFNNPNRNQLLNQNKILEIADNDFVYLIKIIDYKIAEQISPLDFVKEHIKDIILNKRKIELQNQHESEILHKAEKEKRVEIFK</sequence>
<evidence type="ECO:0008006" key="4">
    <source>
        <dbReference type="Google" id="ProtNLM"/>
    </source>
</evidence>
<name>A0A1I2H2X1_9BACT</name>
<dbReference type="PROSITE" id="PS51257">
    <property type="entry name" value="PROKAR_LIPOPROTEIN"/>
    <property type="match status" value="1"/>
</dbReference>
<accession>A0A1I2H2X1</accession>
<organism evidence="2 3">
    <name type="scientific">Thermoflexibacter ruber</name>
    <dbReference type="NCBI Taxonomy" id="1003"/>
    <lineage>
        <taxon>Bacteria</taxon>
        <taxon>Pseudomonadati</taxon>
        <taxon>Bacteroidota</taxon>
        <taxon>Cytophagia</taxon>
        <taxon>Cytophagales</taxon>
        <taxon>Thermoflexibacteraceae</taxon>
        <taxon>Thermoflexibacter</taxon>
    </lineage>
</organism>